<dbReference type="RefSeq" id="WP_101713599.1">
    <property type="nucleotide sequence ID" value="NZ_CP026100.1"/>
</dbReference>
<dbReference type="InterPro" id="IPR002725">
    <property type="entry name" value="YgjP-like_metallopeptidase"/>
</dbReference>
<dbReference type="CDD" id="cd07344">
    <property type="entry name" value="M48_yhfN_like"/>
    <property type="match status" value="1"/>
</dbReference>
<evidence type="ECO:0000259" key="1">
    <source>
        <dbReference type="Pfam" id="PF01863"/>
    </source>
</evidence>
<dbReference type="AlphaFoldDB" id="A0A2N5CSS3"/>
<gene>
    <name evidence="2" type="ORF">C1707_05125</name>
    <name evidence="3" type="ORF">CFHF_13900</name>
</gene>
<evidence type="ECO:0000313" key="4">
    <source>
        <dbReference type="Proteomes" id="UP000234483"/>
    </source>
</evidence>
<dbReference type="PANTHER" id="PTHR30399:SF1">
    <property type="entry name" value="UTP PYROPHOSPHATASE"/>
    <property type="match status" value="1"/>
</dbReference>
<reference evidence="3 4" key="1">
    <citation type="submission" date="2017-12" db="EMBL/GenBank/DDBJ databases">
        <title>The genome sequence of Caulobacter flavus CGMCC1 15093.</title>
        <authorList>
            <person name="Gao J."/>
            <person name="Mao X."/>
            <person name="Sun J."/>
        </authorList>
    </citation>
    <scope>NUCLEOTIDE SEQUENCE [LARGE SCALE GENOMIC DNA]</scope>
    <source>
        <strain evidence="3 4">CGMCC1 15093</strain>
    </source>
</reference>
<dbReference type="PANTHER" id="PTHR30399">
    <property type="entry name" value="UNCHARACTERIZED PROTEIN YGJP"/>
    <property type="match status" value="1"/>
</dbReference>
<dbReference type="KEGG" id="cfh:C1707_05125"/>
<organism evidence="3 4">
    <name type="scientific">Caulobacter flavus</name>
    <dbReference type="NCBI Taxonomy" id="1679497"/>
    <lineage>
        <taxon>Bacteria</taxon>
        <taxon>Pseudomonadati</taxon>
        <taxon>Pseudomonadota</taxon>
        <taxon>Alphaproteobacteria</taxon>
        <taxon>Caulobacterales</taxon>
        <taxon>Caulobacteraceae</taxon>
        <taxon>Caulobacter</taxon>
    </lineage>
</organism>
<dbReference type="EMBL" id="CP026100">
    <property type="protein sequence ID" value="AYV45686.1"/>
    <property type="molecule type" value="Genomic_DNA"/>
</dbReference>
<feature type="domain" description="YgjP-like metallopeptidase" evidence="1">
    <location>
        <begin position="37"/>
        <end position="236"/>
    </location>
</feature>
<dbReference type="Proteomes" id="UP000234483">
    <property type="component" value="Unassembled WGS sequence"/>
</dbReference>
<evidence type="ECO:0000313" key="5">
    <source>
        <dbReference type="Proteomes" id="UP000281192"/>
    </source>
</evidence>
<evidence type="ECO:0000313" key="3">
    <source>
        <dbReference type="EMBL" id="PLR13931.1"/>
    </source>
</evidence>
<proteinExistence type="predicted"/>
<dbReference type="Proteomes" id="UP000281192">
    <property type="component" value="Chromosome"/>
</dbReference>
<dbReference type="OrthoDB" id="9795402at2"/>
<dbReference type="EMBL" id="PJRQ01000026">
    <property type="protein sequence ID" value="PLR13931.1"/>
    <property type="molecule type" value="Genomic_DNA"/>
</dbReference>
<dbReference type="InterPro" id="IPR053136">
    <property type="entry name" value="UTP_pyrophosphatase-like"/>
</dbReference>
<protein>
    <submittedName>
        <fullName evidence="3">Metal-dependent hydrolase</fullName>
    </submittedName>
</protein>
<dbReference type="Pfam" id="PF01863">
    <property type="entry name" value="YgjP-like"/>
    <property type="match status" value="1"/>
</dbReference>
<keyword evidence="3" id="KW-0378">Hydrolase</keyword>
<accession>A0A2N5CSS3</accession>
<evidence type="ECO:0000313" key="2">
    <source>
        <dbReference type="EMBL" id="AYV45686.1"/>
    </source>
</evidence>
<name>A0A2N5CSS3_9CAUL</name>
<reference evidence="2 5" key="2">
    <citation type="submission" date="2018-01" db="EMBL/GenBank/DDBJ databases">
        <title>Complete genome sequence of Caulobacter flavus RHGG3.</title>
        <authorList>
            <person name="Yang E."/>
        </authorList>
    </citation>
    <scope>NUCLEOTIDE SEQUENCE [LARGE SCALE GENOMIC DNA]</scope>
    <source>
        <strain evidence="2 5">RHGG3</strain>
    </source>
</reference>
<dbReference type="GO" id="GO:0016787">
    <property type="term" value="F:hydrolase activity"/>
    <property type="evidence" value="ECO:0007669"/>
    <property type="project" value="UniProtKB-KW"/>
</dbReference>
<sequence>MNLFRPQPKAAPKRFADGDRLEIERCAVRLKVDGRARRVSLRVDRAKSEIVAIAPNARRLTEAVAFAHEKAGWMSLQLAALPGRQVIEPGGVLKIWGKAYRLEIGPGRARMTEDALIAPDDANWSLKILRLVKHRALEILTERTAHHAGRLGRPMPSVAVADPKARWGSCRPARPGAPAAIRYSWRLVLAPAAVADYVVAHECAHLIEANHGPRFWALCETLIGDPSPHRAWLRSHAAELHAISA</sequence>
<keyword evidence="5" id="KW-1185">Reference proteome</keyword>
<dbReference type="Gene3D" id="3.30.2010.10">
    <property type="entry name" value="Metalloproteases ('zincins'), catalytic domain"/>
    <property type="match status" value="1"/>
</dbReference>